<keyword evidence="7" id="KW-0449">Lipoprotein</keyword>
<feature type="transmembrane region" description="Helical" evidence="8">
    <location>
        <begin position="299"/>
        <end position="320"/>
    </location>
</feature>
<keyword evidence="8" id="KW-0812">Transmembrane</keyword>
<dbReference type="Gene3D" id="1.20.1740.10">
    <property type="entry name" value="Amino acid/polyamine transporter I"/>
    <property type="match status" value="1"/>
</dbReference>
<dbReference type="PANTHER" id="PTHR35789">
    <property type="entry name" value="SPORE GERMINATION PROTEIN B3"/>
    <property type="match status" value="1"/>
</dbReference>
<dbReference type="Pfam" id="PF05504">
    <property type="entry name" value="Spore_GerAC"/>
    <property type="match status" value="1"/>
</dbReference>
<keyword evidence="6" id="KW-0564">Palmitate</keyword>
<dbReference type="InterPro" id="IPR008844">
    <property type="entry name" value="Spore_GerAC-like"/>
</dbReference>
<dbReference type="Pfam" id="PF03845">
    <property type="entry name" value="Spore_permease"/>
    <property type="match status" value="1"/>
</dbReference>
<feature type="transmembrane region" description="Helical" evidence="8">
    <location>
        <begin position="213"/>
        <end position="236"/>
    </location>
</feature>
<feature type="transmembrane region" description="Helical" evidence="8">
    <location>
        <begin position="79"/>
        <end position="103"/>
    </location>
</feature>
<evidence type="ECO:0000256" key="6">
    <source>
        <dbReference type="ARBA" id="ARBA00023139"/>
    </source>
</evidence>
<dbReference type="EMBL" id="JBGFFE010000002">
    <property type="protein sequence ID" value="MEY8762659.1"/>
    <property type="molecule type" value="Genomic_DNA"/>
</dbReference>
<gene>
    <name evidence="11" type="ORF">AB8S09_03215</name>
</gene>
<feature type="transmembrane region" description="Helical" evidence="8">
    <location>
        <begin position="144"/>
        <end position="161"/>
    </location>
</feature>
<keyword evidence="5 8" id="KW-0472">Membrane</keyword>
<evidence type="ECO:0000256" key="8">
    <source>
        <dbReference type="SAM" id="Phobius"/>
    </source>
</evidence>
<comment type="subcellular location">
    <subcellularLocation>
        <location evidence="1">Membrane</location>
        <topology evidence="1">Lipid-anchor</topology>
    </subcellularLocation>
</comment>
<organism evidence="11 12">
    <name type="scientific">Clostridium lapidicellarium</name>
    <dbReference type="NCBI Taxonomy" id="3240931"/>
    <lineage>
        <taxon>Bacteria</taxon>
        <taxon>Bacillati</taxon>
        <taxon>Bacillota</taxon>
        <taxon>Clostridia</taxon>
        <taxon>Eubacteriales</taxon>
        <taxon>Clostridiaceae</taxon>
        <taxon>Clostridium</taxon>
    </lineage>
</organism>
<keyword evidence="12" id="KW-1185">Reference proteome</keyword>
<reference evidence="11 12" key="1">
    <citation type="submission" date="2024-08" db="EMBL/GenBank/DDBJ databases">
        <title>Clostridium lapicellarii sp. nov., and Clostridium renhuaiense sp. nov., two species isolated from the mud in a fermentation cellar used for producing sauce-flavour Chinese liquors.</title>
        <authorList>
            <person name="Yang F."/>
            <person name="Wang H."/>
            <person name="Chen L.Q."/>
            <person name="Zhou N."/>
            <person name="Lu J.J."/>
            <person name="Pu X.X."/>
            <person name="Wan B."/>
            <person name="Wang L."/>
            <person name="Liu S.J."/>
        </authorList>
    </citation>
    <scope>NUCLEOTIDE SEQUENCE [LARGE SCALE GENOMIC DNA]</scope>
    <source>
        <strain evidence="11 12">MT-113</strain>
    </source>
</reference>
<dbReference type="InterPro" id="IPR004761">
    <property type="entry name" value="Spore_GerAB"/>
</dbReference>
<dbReference type="InterPro" id="IPR046953">
    <property type="entry name" value="Spore_GerAC-like_C"/>
</dbReference>
<evidence type="ECO:0000256" key="7">
    <source>
        <dbReference type="ARBA" id="ARBA00023288"/>
    </source>
</evidence>
<dbReference type="NCBIfam" id="TIGR02887">
    <property type="entry name" value="spore_ger_x_C"/>
    <property type="match status" value="1"/>
</dbReference>
<comment type="similarity">
    <text evidence="2">Belongs to the GerABKC lipoprotein family.</text>
</comment>
<sequence length="748" mass="84780">MDFITVFGIFSTVIVTVIGVGVFSYPREVVSIVGTDGSVVTVAAGFLAYVLIYIAYRTIKSNGYNKLSTILENNFGKIFGGILAVIFAVYNIFTISVGMRIFIEVIKMYLLEKTPTEFLVIVTIFLGIYLVRSKLENLIKFNEVSFWILFISIGLIFLFTLNKTDFTNNLPIFTNKPYVYITALKSAIYNFAGIEIIYIIGPFIKNKSGINKAIVKSILFITIFYVIIVVFSLAIFSKEQTKILLWPTITMINSINVEGAFIERWEGVVMALWVIFYFTTFSNIYYLSSDIVKDVFRLGDVKLSSALIAPIIYMIALYPQNIAQLYAISNKFIPPLFIYSLIILPIVLLLFGKAKKKGNVNKIMSLLLICTLLTGCWDKVEIERTELVSIIGIDAGVDIAKKKKFRDMKPTDPLTSIDLKKFHVTFGIPDLSKLEPGKGGVSKDKYISVDGYSIQDAVSNAIAKSSRSMRFSHTKLLILGENLMKYPDAVKEAIDYLQREPSLNRNMYIVMSEGDAEKYVTFNMPIETSAENYILGMVESDLKDNTVVPVTLNDFLVQMSENGNSMVPRIVVDKDSKNIKISGTFIIKNFAQKGTFNSVQTSNIELLKGILKGGKKMIYLEGHPVDIRIDNTDRKIRVLQENGRLVFDVHLYIEGQIKNYYTGNETLSVDKLNQIQQYFNESIGKECKSVIKSTQREFQVDPIGFREYIEKYHPFLWKQVKNDWNDTYKNAVVNINVNTNIRRIGVTK</sequence>
<protein>
    <submittedName>
        <fullName evidence="11">Ger(X)C family spore germination protein</fullName>
    </submittedName>
</protein>
<feature type="transmembrane region" description="Helical" evidence="8">
    <location>
        <begin position="268"/>
        <end position="287"/>
    </location>
</feature>
<dbReference type="PANTHER" id="PTHR35789:SF1">
    <property type="entry name" value="SPORE GERMINATION PROTEIN B3"/>
    <property type="match status" value="1"/>
</dbReference>
<feature type="transmembrane region" description="Helical" evidence="8">
    <location>
        <begin position="6"/>
        <end position="25"/>
    </location>
</feature>
<evidence type="ECO:0000313" key="11">
    <source>
        <dbReference type="EMBL" id="MEY8762659.1"/>
    </source>
</evidence>
<dbReference type="Proteomes" id="UP001565220">
    <property type="component" value="Unassembled WGS sequence"/>
</dbReference>
<evidence type="ECO:0000256" key="1">
    <source>
        <dbReference type="ARBA" id="ARBA00004635"/>
    </source>
</evidence>
<feature type="transmembrane region" description="Helical" evidence="8">
    <location>
        <begin position="115"/>
        <end position="132"/>
    </location>
</feature>
<feature type="transmembrane region" description="Helical" evidence="8">
    <location>
        <begin position="37"/>
        <end position="59"/>
    </location>
</feature>
<feature type="domain" description="Spore germination protein N-terminal" evidence="10">
    <location>
        <begin position="378"/>
        <end position="571"/>
    </location>
</feature>
<evidence type="ECO:0000256" key="4">
    <source>
        <dbReference type="ARBA" id="ARBA00022729"/>
    </source>
</evidence>
<keyword evidence="4" id="KW-0732">Signal</keyword>
<name>A0ABV4DTS6_9CLOT</name>
<dbReference type="NCBIfam" id="TIGR00912">
    <property type="entry name" value="2A0309"/>
    <property type="match status" value="1"/>
</dbReference>
<feature type="transmembrane region" description="Helical" evidence="8">
    <location>
        <begin position="182"/>
        <end position="201"/>
    </location>
</feature>
<feature type="domain" description="Spore germination GerAC-like C-terminal" evidence="9">
    <location>
        <begin position="582"/>
        <end position="745"/>
    </location>
</feature>
<feature type="transmembrane region" description="Helical" evidence="8">
    <location>
        <begin position="332"/>
        <end position="351"/>
    </location>
</feature>
<evidence type="ECO:0000259" key="9">
    <source>
        <dbReference type="Pfam" id="PF05504"/>
    </source>
</evidence>
<keyword evidence="8" id="KW-1133">Transmembrane helix</keyword>
<evidence type="ECO:0000256" key="3">
    <source>
        <dbReference type="ARBA" id="ARBA00022544"/>
    </source>
</evidence>
<evidence type="ECO:0000259" key="10">
    <source>
        <dbReference type="Pfam" id="PF25198"/>
    </source>
</evidence>
<feature type="transmembrane region" description="Helical" evidence="8">
    <location>
        <begin position="363"/>
        <end position="380"/>
    </location>
</feature>
<comment type="caution">
    <text evidence="11">The sequence shown here is derived from an EMBL/GenBank/DDBJ whole genome shotgun (WGS) entry which is preliminary data.</text>
</comment>
<dbReference type="InterPro" id="IPR057336">
    <property type="entry name" value="GerAC_N"/>
</dbReference>
<dbReference type="Gene3D" id="3.30.300.210">
    <property type="entry name" value="Nutrient germinant receptor protein C, domain 3"/>
    <property type="match status" value="1"/>
</dbReference>
<proteinExistence type="inferred from homology"/>
<keyword evidence="3" id="KW-0309">Germination</keyword>
<dbReference type="Pfam" id="PF25198">
    <property type="entry name" value="Spore_GerAC_N"/>
    <property type="match status" value="1"/>
</dbReference>
<evidence type="ECO:0000256" key="5">
    <source>
        <dbReference type="ARBA" id="ARBA00023136"/>
    </source>
</evidence>
<dbReference type="RefSeq" id="WP_369868499.1">
    <property type="nucleotide sequence ID" value="NZ_JBGFFE010000002.1"/>
</dbReference>
<evidence type="ECO:0000256" key="2">
    <source>
        <dbReference type="ARBA" id="ARBA00007886"/>
    </source>
</evidence>
<dbReference type="InterPro" id="IPR038501">
    <property type="entry name" value="Spore_GerAC_C_sf"/>
</dbReference>
<accession>A0ABV4DTS6</accession>
<evidence type="ECO:0000313" key="12">
    <source>
        <dbReference type="Proteomes" id="UP001565220"/>
    </source>
</evidence>